<keyword evidence="3" id="KW-1185">Reference proteome</keyword>
<feature type="chain" id="PRO_5043463027" evidence="1">
    <location>
        <begin position="27"/>
        <end position="114"/>
    </location>
</feature>
<reference evidence="2 3" key="1">
    <citation type="submission" date="2021-06" db="EMBL/GenBank/DDBJ databases">
        <authorList>
            <person name="Palmer J.M."/>
        </authorList>
    </citation>
    <scope>NUCLEOTIDE SEQUENCE [LARGE SCALE GENOMIC DNA]</scope>
    <source>
        <strain evidence="2 3">MEX-2019</strain>
        <tissue evidence="2">Muscle</tissue>
    </source>
</reference>
<accession>A0AAV9QVW6</accession>
<evidence type="ECO:0000256" key="1">
    <source>
        <dbReference type="SAM" id="SignalP"/>
    </source>
</evidence>
<dbReference type="EMBL" id="JAHHUM010002727">
    <property type="protein sequence ID" value="KAK5601038.1"/>
    <property type="molecule type" value="Genomic_DNA"/>
</dbReference>
<gene>
    <name evidence="2" type="ORF">CRENBAI_005273</name>
</gene>
<name>A0AAV9QVW6_9TELE</name>
<evidence type="ECO:0000313" key="3">
    <source>
        <dbReference type="Proteomes" id="UP001311232"/>
    </source>
</evidence>
<protein>
    <submittedName>
        <fullName evidence="2">Uncharacterized protein</fullName>
    </submittedName>
</protein>
<dbReference type="Proteomes" id="UP001311232">
    <property type="component" value="Unassembled WGS sequence"/>
</dbReference>
<evidence type="ECO:0000313" key="2">
    <source>
        <dbReference type="EMBL" id="KAK5601038.1"/>
    </source>
</evidence>
<proteinExistence type="predicted"/>
<feature type="signal peptide" evidence="1">
    <location>
        <begin position="1"/>
        <end position="26"/>
    </location>
</feature>
<sequence>MSSYSSLLRSFFVLITFLLLHSRAIPQQHNKGFLDGTHPKKMSSTSWEARLAAGEDFGFGSKDGQGFPDMQPKFFLDDDALATQVWPRTMLDYMRQQLKFRGRTKKEDIQQFNV</sequence>
<comment type="caution">
    <text evidence="2">The sequence shown here is derived from an EMBL/GenBank/DDBJ whole genome shotgun (WGS) entry which is preliminary data.</text>
</comment>
<organism evidence="2 3">
    <name type="scientific">Crenichthys baileyi</name>
    <name type="common">White River springfish</name>
    <dbReference type="NCBI Taxonomy" id="28760"/>
    <lineage>
        <taxon>Eukaryota</taxon>
        <taxon>Metazoa</taxon>
        <taxon>Chordata</taxon>
        <taxon>Craniata</taxon>
        <taxon>Vertebrata</taxon>
        <taxon>Euteleostomi</taxon>
        <taxon>Actinopterygii</taxon>
        <taxon>Neopterygii</taxon>
        <taxon>Teleostei</taxon>
        <taxon>Neoteleostei</taxon>
        <taxon>Acanthomorphata</taxon>
        <taxon>Ovalentaria</taxon>
        <taxon>Atherinomorphae</taxon>
        <taxon>Cyprinodontiformes</taxon>
        <taxon>Goodeidae</taxon>
        <taxon>Crenichthys</taxon>
    </lineage>
</organism>
<keyword evidence="1" id="KW-0732">Signal</keyword>
<dbReference type="AlphaFoldDB" id="A0AAV9QVW6"/>